<protein>
    <submittedName>
        <fullName evidence="3">FAD linked oxidase domain protein</fullName>
    </submittedName>
</protein>
<dbReference type="GO" id="GO:0071949">
    <property type="term" value="F:FAD binding"/>
    <property type="evidence" value="ECO:0007669"/>
    <property type="project" value="InterPro"/>
</dbReference>
<keyword evidence="1" id="KW-0285">Flavoprotein</keyword>
<dbReference type="Pfam" id="PF01565">
    <property type="entry name" value="FAD_binding_4"/>
    <property type="match status" value="1"/>
</dbReference>
<dbReference type="Gene3D" id="3.30.43.10">
    <property type="entry name" value="Uridine Diphospho-n-acetylenolpyruvylglucosamine Reductase, domain 2"/>
    <property type="match status" value="1"/>
</dbReference>
<dbReference type="SUPFAM" id="SSF56176">
    <property type="entry name" value="FAD-binding/transporter-associated domain-like"/>
    <property type="match status" value="1"/>
</dbReference>
<reference evidence="3 4" key="1">
    <citation type="journal article" date="2012" name="Environ. Microbiol.">
        <title>The genome sequence of Desulfatibacillum alkenivorans AK-01: a blueprint for anaerobic alkane oxidation.</title>
        <authorList>
            <person name="Callaghan A.V."/>
            <person name="Morris B.E."/>
            <person name="Pereira I.A."/>
            <person name="McInerney M.J."/>
            <person name="Austin R.N."/>
            <person name="Groves J.T."/>
            <person name="Kukor J.J."/>
            <person name="Suflita J.M."/>
            <person name="Young L.Y."/>
            <person name="Zylstra G.J."/>
            <person name="Wawrik B."/>
        </authorList>
    </citation>
    <scope>NUCLEOTIDE SEQUENCE [LARGE SCALE GENOMIC DNA]</scope>
    <source>
        <strain evidence="3 4">AK-01</strain>
    </source>
</reference>
<gene>
    <name evidence="3" type="ordered locus">Dalk_4952</name>
</gene>
<keyword evidence="1" id="KW-0274">FAD</keyword>
<feature type="domain" description="FAD-binding PCMH-type" evidence="2">
    <location>
        <begin position="45"/>
        <end position="232"/>
    </location>
</feature>
<accession>B8FDJ3</accession>
<dbReference type="InterPro" id="IPR016166">
    <property type="entry name" value="FAD-bd_PCMH"/>
</dbReference>
<name>B8FDJ3_DESAL</name>
<dbReference type="PROSITE" id="PS51387">
    <property type="entry name" value="FAD_PCMH"/>
    <property type="match status" value="1"/>
</dbReference>
<dbReference type="InterPro" id="IPR036318">
    <property type="entry name" value="FAD-bd_PCMH-like_sf"/>
</dbReference>
<proteinExistence type="predicted"/>
<evidence type="ECO:0000313" key="4">
    <source>
        <dbReference type="Proteomes" id="UP000000739"/>
    </source>
</evidence>
<dbReference type="InterPro" id="IPR016167">
    <property type="entry name" value="FAD-bd_PCMH_sub1"/>
</dbReference>
<dbReference type="PANTHER" id="PTHR11748">
    <property type="entry name" value="D-LACTATE DEHYDROGENASE"/>
    <property type="match status" value="1"/>
</dbReference>
<dbReference type="Gene3D" id="3.30.465.10">
    <property type="match status" value="1"/>
</dbReference>
<evidence type="ECO:0000256" key="1">
    <source>
        <dbReference type="ARBA" id="ARBA00022827"/>
    </source>
</evidence>
<dbReference type="HOGENOM" id="CLU_481159_0_0_7"/>
<evidence type="ECO:0000313" key="3">
    <source>
        <dbReference type="EMBL" id="ACL06624.1"/>
    </source>
</evidence>
<dbReference type="eggNOG" id="COG0277">
    <property type="taxonomic scope" value="Bacteria"/>
</dbReference>
<dbReference type="RefSeq" id="WP_015949661.1">
    <property type="nucleotide sequence ID" value="NC_011768.1"/>
</dbReference>
<evidence type="ECO:0000259" key="2">
    <source>
        <dbReference type="PROSITE" id="PS51387"/>
    </source>
</evidence>
<dbReference type="KEGG" id="dal:Dalk_4952"/>
<dbReference type="AlphaFoldDB" id="B8FDJ3"/>
<dbReference type="GO" id="GO:0004458">
    <property type="term" value="F:D-lactate dehydrogenase (cytochrome) activity"/>
    <property type="evidence" value="ECO:0007669"/>
    <property type="project" value="TreeGrafter"/>
</dbReference>
<dbReference type="GO" id="GO:0008720">
    <property type="term" value="F:D-lactate dehydrogenase (NAD+) activity"/>
    <property type="evidence" value="ECO:0007669"/>
    <property type="project" value="TreeGrafter"/>
</dbReference>
<dbReference type="PANTHER" id="PTHR11748:SF118">
    <property type="entry name" value="ALKYLDIHYDROXYACETONEPHOSPHATE SYNTHASE (PRECURSOR)"/>
    <property type="match status" value="1"/>
</dbReference>
<organism evidence="3 4">
    <name type="scientific">Desulfatibacillum aliphaticivorans</name>
    <dbReference type="NCBI Taxonomy" id="218208"/>
    <lineage>
        <taxon>Bacteria</taxon>
        <taxon>Pseudomonadati</taxon>
        <taxon>Thermodesulfobacteriota</taxon>
        <taxon>Desulfobacteria</taxon>
        <taxon>Desulfobacterales</taxon>
        <taxon>Desulfatibacillaceae</taxon>
        <taxon>Desulfatibacillum</taxon>
    </lineage>
</organism>
<dbReference type="GO" id="GO:1903457">
    <property type="term" value="P:lactate catabolic process"/>
    <property type="evidence" value="ECO:0007669"/>
    <property type="project" value="TreeGrafter"/>
</dbReference>
<dbReference type="EMBL" id="CP001322">
    <property type="protein sequence ID" value="ACL06624.1"/>
    <property type="molecule type" value="Genomic_DNA"/>
</dbReference>
<dbReference type="InterPro" id="IPR006094">
    <property type="entry name" value="Oxid_FAD_bind_N"/>
</dbReference>
<dbReference type="InterPro" id="IPR016169">
    <property type="entry name" value="FAD-bd_PCMH_sub2"/>
</dbReference>
<sequence length="576" mass="63223">MLNQDQLQELQDIVGPEWANADECIRDAYAVWYNSSSLNPEREVWAPRPAAVVMPKTGGEVAKVTQFCNRHDFMIKSFSTGWIASSAAGSRKTILLDLKRMDRIIDIDAKNQIAVIEPYVRAIDLQTELWKQGLNVHVVSCGSNHSVLASAAAAWGYGLSGASMGYSARNLMGLEWVTPKGEIVKFGSAGEGKGWYCMDGPGPGVRGLIRGFHGTFGSLGTFTKCGVKLYRWDGPEKVEHSGKSPRYFLETPLPKTEFFVLTFPSKQNICDAGYQLGEAECNYADFRLPAFFMSMGFTDDNLTLKKIWETGLFQKVVQFALVVCVHGHSQREFEWKVKALKQITKENNGLRIPLLDPPASLLPLLKPLAKVFDNPLALASKVPLVQEMLDAVPIPKQTRKKMQSSMFQLLLRHVNNVQGCFRPSSCMFTSVGSFDTWDLGFEQSDFIAKIKQPAIDQGAIVADGADLGCGGTFESGHLGYLEGIGLFSSHKEESVQAVQEIVEAGAKGAVDNALGLPLGAFGGPMNELFGPHCGDYHLFIKQIKAALDPNSSCDSWAYSGPSEKAFPDEKKSFAMY</sequence>
<dbReference type="Proteomes" id="UP000000739">
    <property type="component" value="Chromosome"/>
</dbReference>
<keyword evidence="4" id="KW-1185">Reference proteome</keyword>